<dbReference type="InterPro" id="IPR058982">
    <property type="entry name" value="Beta-barrel_AprE"/>
</dbReference>
<feature type="domain" description="AprE-like beta-barrel" evidence="2">
    <location>
        <begin position="207"/>
        <end position="301"/>
    </location>
</feature>
<feature type="coiled-coil region" evidence="1">
    <location>
        <begin position="43"/>
        <end position="70"/>
    </location>
</feature>
<protein>
    <submittedName>
        <fullName evidence="3">HlyD family efflux transporter periplasmic adaptor subunit</fullName>
    </submittedName>
</protein>
<dbReference type="InterPro" id="IPR050739">
    <property type="entry name" value="MFP"/>
</dbReference>
<dbReference type="Pfam" id="PF26002">
    <property type="entry name" value="Beta-barrel_AprE"/>
    <property type="match status" value="1"/>
</dbReference>
<proteinExistence type="predicted"/>
<dbReference type="EMBL" id="CP096040">
    <property type="protein sequence ID" value="USQ95878.1"/>
    <property type="molecule type" value="Genomic_DNA"/>
</dbReference>
<dbReference type="Gene3D" id="2.40.30.170">
    <property type="match status" value="1"/>
</dbReference>
<dbReference type="PANTHER" id="PTHR30386:SF28">
    <property type="entry name" value="EXPORTED PROTEIN"/>
    <property type="match status" value="1"/>
</dbReference>
<dbReference type="Proteomes" id="UP001057520">
    <property type="component" value="Chromosome"/>
</dbReference>
<evidence type="ECO:0000313" key="4">
    <source>
        <dbReference type="Proteomes" id="UP001057520"/>
    </source>
</evidence>
<organism evidence="3 4">
    <name type="scientific">Caulobacter segnis</name>
    <dbReference type="NCBI Taxonomy" id="88688"/>
    <lineage>
        <taxon>Bacteria</taxon>
        <taxon>Pseudomonadati</taxon>
        <taxon>Pseudomonadota</taxon>
        <taxon>Alphaproteobacteria</taxon>
        <taxon>Caulobacterales</taxon>
        <taxon>Caulobacteraceae</taxon>
        <taxon>Caulobacter</taxon>
    </lineage>
</organism>
<evidence type="ECO:0000259" key="2">
    <source>
        <dbReference type="Pfam" id="PF26002"/>
    </source>
</evidence>
<evidence type="ECO:0000256" key="1">
    <source>
        <dbReference type="SAM" id="Coils"/>
    </source>
</evidence>
<dbReference type="Gene3D" id="2.40.50.100">
    <property type="match status" value="1"/>
</dbReference>
<accession>A0ABY4ZTF1</accession>
<reference evidence="3 4" key="1">
    <citation type="submission" date="2022-04" db="EMBL/GenBank/DDBJ databases">
        <title>Genome sequence of soybean root-associated Caulobacter segnis RL271.</title>
        <authorList>
            <person name="Longley R."/>
            <person name="Bonito G."/>
            <person name="Trigodet F."/>
            <person name="Crosson S."/>
            <person name="Fiebig A."/>
        </authorList>
    </citation>
    <scope>NUCLEOTIDE SEQUENCE [LARGE SCALE GENOMIC DNA]</scope>
    <source>
        <strain evidence="3 4">RL271</strain>
    </source>
</reference>
<keyword evidence="1" id="KW-0175">Coiled coil</keyword>
<dbReference type="PANTHER" id="PTHR30386">
    <property type="entry name" value="MEMBRANE FUSION SUBUNIT OF EMRAB-TOLC MULTIDRUG EFFLUX PUMP"/>
    <property type="match status" value="1"/>
</dbReference>
<name>A0ABY4ZTF1_9CAUL</name>
<keyword evidence="4" id="KW-1185">Reference proteome</keyword>
<gene>
    <name evidence="3" type="ORF">MZV50_25635</name>
</gene>
<sequence length="320" mass="34553">MANQVILAINSGAETERAKVSDFSANGIRNRIAEIETQLVAISSRSELERRRLDQQAQALLREAGTLNESLVLQKKQIALAQSQVDRVRPLVENGYISLIERDRRVQTVLSLQQGVSDLERQIELRRSSARDYLAQAVQVEETSRADIAQVRGSKLTLEQSLIEAEAQGASILRAPISGEIASLDIHTGEFVAAGTTVATIVAPGDLLAELLVPTSAAGFVKPGQPVRIMVDAFPFQRFGALNGRIARVSRAPVPEVAKQGATQTPAYKIIVAVDRSSLKAYGALADIKPGMRVTADLVTGRATILQQLFDPLLSAGMRL</sequence>
<evidence type="ECO:0000313" key="3">
    <source>
        <dbReference type="EMBL" id="USQ95878.1"/>
    </source>
</evidence>